<evidence type="ECO:0000313" key="3">
    <source>
        <dbReference type="Proteomes" id="UP001224775"/>
    </source>
</evidence>
<feature type="region of interest" description="Disordered" evidence="1">
    <location>
        <begin position="71"/>
        <end position="115"/>
    </location>
</feature>
<name>A0AAD8XUB2_9STRA</name>
<evidence type="ECO:0000256" key="1">
    <source>
        <dbReference type="SAM" id="MobiDB-lite"/>
    </source>
</evidence>
<accession>A0AAD8XUB2</accession>
<sequence length="115" mass="13254">MGRSCDAQKRHTPTFKLDDHLSLGTMHPNNDEIRQTAVFDDIFDVDDLPAATSQGNLPDTDDEDLLMEEINPTGYQPNEEAQTSPHSTNPVQDSDEEMARRRRRRTWYSRHQLSQ</sequence>
<reference evidence="2" key="1">
    <citation type="submission" date="2023-06" db="EMBL/GenBank/DDBJ databases">
        <title>Survivors Of The Sea: Transcriptome response of Skeletonema marinoi to long-term dormancy.</title>
        <authorList>
            <person name="Pinder M.I.M."/>
            <person name="Kourtchenko O."/>
            <person name="Robertson E.K."/>
            <person name="Larsson T."/>
            <person name="Maumus F."/>
            <person name="Osuna-Cruz C.M."/>
            <person name="Vancaester E."/>
            <person name="Stenow R."/>
            <person name="Vandepoele K."/>
            <person name="Ploug H."/>
            <person name="Bruchert V."/>
            <person name="Godhe A."/>
            <person name="Topel M."/>
        </authorList>
    </citation>
    <scope>NUCLEOTIDE SEQUENCE</scope>
    <source>
        <strain evidence="2">R05AC</strain>
    </source>
</reference>
<comment type="caution">
    <text evidence="2">The sequence shown here is derived from an EMBL/GenBank/DDBJ whole genome shotgun (WGS) entry which is preliminary data.</text>
</comment>
<organism evidence="2 3">
    <name type="scientific">Skeletonema marinoi</name>
    <dbReference type="NCBI Taxonomy" id="267567"/>
    <lineage>
        <taxon>Eukaryota</taxon>
        <taxon>Sar</taxon>
        <taxon>Stramenopiles</taxon>
        <taxon>Ochrophyta</taxon>
        <taxon>Bacillariophyta</taxon>
        <taxon>Coscinodiscophyceae</taxon>
        <taxon>Thalassiosirophycidae</taxon>
        <taxon>Thalassiosirales</taxon>
        <taxon>Skeletonemataceae</taxon>
        <taxon>Skeletonema</taxon>
        <taxon>Skeletonema marinoi-dohrnii complex</taxon>
    </lineage>
</organism>
<feature type="compositionally biased region" description="Polar residues" evidence="1">
    <location>
        <begin position="73"/>
        <end position="92"/>
    </location>
</feature>
<evidence type="ECO:0000313" key="2">
    <source>
        <dbReference type="EMBL" id="KAK1733525.1"/>
    </source>
</evidence>
<gene>
    <name evidence="2" type="ORF">QTG54_015813</name>
</gene>
<proteinExistence type="predicted"/>
<keyword evidence="3" id="KW-1185">Reference proteome</keyword>
<dbReference type="EMBL" id="JATAAI010000048">
    <property type="protein sequence ID" value="KAK1733525.1"/>
    <property type="molecule type" value="Genomic_DNA"/>
</dbReference>
<dbReference type="AlphaFoldDB" id="A0AAD8XUB2"/>
<protein>
    <submittedName>
        <fullName evidence="2">Uncharacterized protein</fullName>
    </submittedName>
</protein>
<dbReference type="Proteomes" id="UP001224775">
    <property type="component" value="Unassembled WGS sequence"/>
</dbReference>